<reference evidence="2 3" key="1">
    <citation type="submission" date="2009-01" db="EMBL/GenBank/DDBJ databases">
        <title>Complete sequence of chromosome of Methylobacterium nodulans ORS 2060.</title>
        <authorList>
            <consortium name="US DOE Joint Genome Institute"/>
            <person name="Lucas S."/>
            <person name="Copeland A."/>
            <person name="Lapidus A."/>
            <person name="Glavina del Rio T."/>
            <person name="Dalin E."/>
            <person name="Tice H."/>
            <person name="Bruce D."/>
            <person name="Goodwin L."/>
            <person name="Pitluck S."/>
            <person name="Sims D."/>
            <person name="Brettin T."/>
            <person name="Detter J.C."/>
            <person name="Han C."/>
            <person name="Larimer F."/>
            <person name="Land M."/>
            <person name="Hauser L."/>
            <person name="Kyrpides N."/>
            <person name="Ivanova N."/>
            <person name="Marx C.J."/>
            <person name="Richardson P."/>
        </authorList>
    </citation>
    <scope>NUCLEOTIDE SEQUENCE [LARGE SCALE GENOMIC DNA]</scope>
    <source>
        <strain evidence="3">LMG 21967 / CNCM I-2342 / ORS 2060</strain>
    </source>
</reference>
<dbReference type="STRING" id="460265.Mnod_4746"/>
<accession>B8IFQ1</accession>
<keyword evidence="3" id="KW-1185">Reference proteome</keyword>
<feature type="transmembrane region" description="Helical" evidence="1">
    <location>
        <begin position="76"/>
        <end position="96"/>
    </location>
</feature>
<sequence length="198" mass="20346">MLVSVDEIGRSLRGTADLLNGRPGALRRFDCSERGFWRSFGAIVLAAPAVVIALALERGPADLGRAPLLRPDHVTLAVIGGTLACFLSVPLAMIGVTRRLRLTALYVPFVVVTNWILIVAFLVLSVPGLMLVLGLSTPGLALMQAVAFAVVLLRVHATAVRQTLGLAGPAAALMTLACAGIVAAVAAGAHALVQSAGG</sequence>
<feature type="transmembrane region" description="Helical" evidence="1">
    <location>
        <begin position="165"/>
        <end position="193"/>
    </location>
</feature>
<evidence type="ECO:0000313" key="2">
    <source>
        <dbReference type="EMBL" id="ACL59611.1"/>
    </source>
</evidence>
<proteinExistence type="predicted"/>
<keyword evidence="1" id="KW-1133">Transmembrane helix</keyword>
<organism evidence="2 3">
    <name type="scientific">Methylobacterium nodulans (strain LMG 21967 / CNCM I-2342 / ORS 2060)</name>
    <dbReference type="NCBI Taxonomy" id="460265"/>
    <lineage>
        <taxon>Bacteria</taxon>
        <taxon>Pseudomonadati</taxon>
        <taxon>Pseudomonadota</taxon>
        <taxon>Alphaproteobacteria</taxon>
        <taxon>Hyphomicrobiales</taxon>
        <taxon>Methylobacteriaceae</taxon>
        <taxon>Methylobacterium</taxon>
    </lineage>
</organism>
<dbReference type="KEGG" id="mno:Mnod_4746"/>
<dbReference type="Proteomes" id="UP000008207">
    <property type="component" value="Chromosome"/>
</dbReference>
<dbReference type="AlphaFoldDB" id="B8IFQ1"/>
<name>B8IFQ1_METNO</name>
<evidence type="ECO:0000256" key="1">
    <source>
        <dbReference type="SAM" id="Phobius"/>
    </source>
</evidence>
<evidence type="ECO:0000313" key="3">
    <source>
        <dbReference type="Proteomes" id="UP000008207"/>
    </source>
</evidence>
<feature type="transmembrane region" description="Helical" evidence="1">
    <location>
        <begin position="36"/>
        <end position="56"/>
    </location>
</feature>
<keyword evidence="1" id="KW-0472">Membrane</keyword>
<dbReference type="EMBL" id="CP001349">
    <property type="protein sequence ID" value="ACL59611.1"/>
    <property type="molecule type" value="Genomic_DNA"/>
</dbReference>
<dbReference type="OrthoDB" id="9811204at2"/>
<evidence type="ECO:0008006" key="4">
    <source>
        <dbReference type="Google" id="ProtNLM"/>
    </source>
</evidence>
<dbReference type="eggNOG" id="ENOG50333YD">
    <property type="taxonomic scope" value="Bacteria"/>
</dbReference>
<feature type="transmembrane region" description="Helical" evidence="1">
    <location>
        <begin position="103"/>
        <end position="124"/>
    </location>
</feature>
<dbReference type="RefSeq" id="WP_015931245.1">
    <property type="nucleotide sequence ID" value="NC_011894.1"/>
</dbReference>
<dbReference type="HOGENOM" id="CLU_119543_0_0_5"/>
<protein>
    <recommendedName>
        <fullName evidence="4">Yip1 domain-containing protein</fullName>
    </recommendedName>
</protein>
<keyword evidence="1" id="KW-0812">Transmembrane</keyword>
<gene>
    <name evidence="2" type="ordered locus">Mnod_4746</name>
</gene>
<feature type="transmembrane region" description="Helical" evidence="1">
    <location>
        <begin position="130"/>
        <end position="153"/>
    </location>
</feature>